<evidence type="ECO:0008006" key="2">
    <source>
        <dbReference type="Google" id="ProtNLM"/>
    </source>
</evidence>
<dbReference type="EMBL" id="DRHL01000098">
    <property type="protein sequence ID" value="HEB13678.1"/>
    <property type="molecule type" value="Genomic_DNA"/>
</dbReference>
<proteinExistence type="predicted"/>
<dbReference type="InterPro" id="IPR015946">
    <property type="entry name" value="KH_dom-like_a/b"/>
</dbReference>
<feature type="non-terminal residue" evidence="1">
    <location>
        <position position="115"/>
    </location>
</feature>
<dbReference type="InterPro" id="IPR039247">
    <property type="entry name" value="KhpB"/>
</dbReference>
<name>A0A7C1SRA0_UNCC3</name>
<dbReference type="Proteomes" id="UP000885695">
    <property type="component" value="Unassembled WGS sequence"/>
</dbReference>
<evidence type="ECO:0000313" key="1">
    <source>
        <dbReference type="EMBL" id="HEB13678.1"/>
    </source>
</evidence>
<dbReference type="PANTHER" id="PTHR35800:SF1">
    <property type="entry name" value="RNA-BINDING PROTEIN KHPB"/>
    <property type="match status" value="1"/>
</dbReference>
<organism evidence="1">
    <name type="scientific">candidate division CPR3 bacterium</name>
    <dbReference type="NCBI Taxonomy" id="2268181"/>
    <lineage>
        <taxon>Bacteria</taxon>
        <taxon>Bacteria division CPR3</taxon>
    </lineage>
</organism>
<gene>
    <name evidence="1" type="ORF">ENI13_01720</name>
</gene>
<accession>A0A7C1SRA0</accession>
<dbReference type="AlphaFoldDB" id="A0A7C1SRA0"/>
<dbReference type="GO" id="GO:0003723">
    <property type="term" value="F:RNA binding"/>
    <property type="evidence" value="ECO:0007669"/>
    <property type="project" value="InterPro"/>
</dbReference>
<dbReference type="Gene3D" id="3.30.300.20">
    <property type="match status" value="1"/>
</dbReference>
<dbReference type="PANTHER" id="PTHR35800">
    <property type="entry name" value="PROTEIN JAG"/>
    <property type="match status" value="1"/>
</dbReference>
<protein>
    <recommendedName>
        <fullName evidence="2">KH domain-containing protein</fullName>
    </recommendedName>
</protein>
<sequence>MISQETKTIVEAIAKEFLDKLGAGARIHNVSADDSTISVEVTMEDAQVFIGDRGRTLLEIQHLLQAMARKKIDERFYISLDINDYKKRKEEYLRDLAKTTADEVVLLKQAKELLS</sequence>
<reference evidence="1" key="1">
    <citation type="journal article" date="2020" name="mSystems">
        <title>Genome- and Community-Level Interaction Insights into Carbon Utilization and Element Cycling Functions of Hydrothermarchaeota in Hydrothermal Sediment.</title>
        <authorList>
            <person name="Zhou Z."/>
            <person name="Liu Y."/>
            <person name="Xu W."/>
            <person name="Pan J."/>
            <person name="Luo Z.H."/>
            <person name="Li M."/>
        </authorList>
    </citation>
    <scope>NUCLEOTIDE SEQUENCE [LARGE SCALE GENOMIC DNA]</scope>
    <source>
        <strain evidence="1">HyVt-369</strain>
    </source>
</reference>
<comment type="caution">
    <text evidence="1">The sequence shown here is derived from an EMBL/GenBank/DDBJ whole genome shotgun (WGS) entry which is preliminary data.</text>
</comment>